<dbReference type="Pfam" id="PF00263">
    <property type="entry name" value="Secretin"/>
    <property type="match status" value="1"/>
</dbReference>
<dbReference type="GO" id="GO:0009306">
    <property type="term" value="P:protein secretion"/>
    <property type="evidence" value="ECO:0007669"/>
    <property type="project" value="InterPro"/>
</dbReference>
<protein>
    <submittedName>
        <fullName evidence="5">Type IV pilus secretin PilQ</fullName>
    </submittedName>
</protein>
<evidence type="ECO:0000313" key="5">
    <source>
        <dbReference type="EMBL" id="MBA0087882.1"/>
    </source>
</evidence>
<dbReference type="PANTHER" id="PTHR30604:SF1">
    <property type="entry name" value="DNA UTILIZATION PROTEIN HOFQ"/>
    <property type="match status" value="1"/>
</dbReference>
<dbReference type="EMBL" id="JACDQQ010002234">
    <property type="protein sequence ID" value="MBA0087882.1"/>
    <property type="molecule type" value="Genomic_DNA"/>
</dbReference>
<comment type="subcellular location">
    <subcellularLocation>
        <location evidence="1">Membrane</location>
    </subcellularLocation>
</comment>
<dbReference type="AlphaFoldDB" id="A0A7V8NUZ1"/>
<dbReference type="InterPro" id="IPR051808">
    <property type="entry name" value="Type_IV_pilus_biogenesis"/>
</dbReference>
<comment type="caution">
    <text evidence="5">The sequence shown here is derived from an EMBL/GenBank/DDBJ whole genome shotgun (WGS) entry which is preliminary data.</text>
</comment>
<dbReference type="PROSITE" id="PS00875">
    <property type="entry name" value="T2SP_D"/>
    <property type="match status" value="1"/>
</dbReference>
<accession>A0A7V8NUZ1</accession>
<proteinExistence type="inferred from homology"/>
<name>A0A7V8NUZ1_9BACT</name>
<dbReference type="Gene3D" id="3.30.1370.120">
    <property type="match status" value="1"/>
</dbReference>
<dbReference type="InterPro" id="IPR038591">
    <property type="entry name" value="NolW-like_sf"/>
</dbReference>
<gene>
    <name evidence="5" type="ORF">HRJ53_23085</name>
</gene>
<evidence type="ECO:0000256" key="1">
    <source>
        <dbReference type="ARBA" id="ARBA00004370"/>
    </source>
</evidence>
<dbReference type="InterPro" id="IPR004845">
    <property type="entry name" value="T2SS_GspD_CS"/>
</dbReference>
<evidence type="ECO:0000259" key="4">
    <source>
        <dbReference type="Pfam" id="PF00263"/>
    </source>
</evidence>
<dbReference type="InterPro" id="IPR004846">
    <property type="entry name" value="T2SS/T3SS_dom"/>
</dbReference>
<sequence length="300" mass="31626">ARGDILSDDRSNQLIIRDIPSTVPIIDNLIRQLDRKSQQVEIEARVVSASRSFAEDIGTELGFAGVTTGGRSLFGGDPSVGCSGVTGGIPPSPLVCGQGTQSGNGITSGTPLNTFLSAGTPTSAFSFSHRSPNFALDFFITMAEAKGVGKLLSKPKVITQNNEKATVKQGTKIPIQTTINNTISVQYIDAVLKLEVTPQITAEGTIFMDVLVENTQIDAGIPRIQGVPALDTQAAETKVTVADGGTVVIGGVIISAQRVDIQEVPIIGSLPLIGNLFRRRSVTTNSQELLFFLTPRIIPG</sequence>
<dbReference type="Proteomes" id="UP000567293">
    <property type="component" value="Unassembled WGS sequence"/>
</dbReference>
<evidence type="ECO:0000256" key="3">
    <source>
        <dbReference type="RuleBase" id="RU004003"/>
    </source>
</evidence>
<comment type="similarity">
    <text evidence="3">Belongs to the bacterial secretin family.</text>
</comment>
<dbReference type="PRINTS" id="PR00811">
    <property type="entry name" value="BCTERIALGSPD"/>
</dbReference>
<evidence type="ECO:0000256" key="2">
    <source>
        <dbReference type="ARBA" id="ARBA00023136"/>
    </source>
</evidence>
<keyword evidence="6" id="KW-1185">Reference proteome</keyword>
<organism evidence="5 6">
    <name type="scientific">Candidatus Acidiferrum panamense</name>
    <dbReference type="NCBI Taxonomy" id="2741543"/>
    <lineage>
        <taxon>Bacteria</taxon>
        <taxon>Pseudomonadati</taxon>
        <taxon>Acidobacteriota</taxon>
        <taxon>Terriglobia</taxon>
        <taxon>Candidatus Acidiferrales</taxon>
        <taxon>Candidatus Acidiferrum</taxon>
    </lineage>
</organism>
<feature type="domain" description="Type II/III secretion system secretin-like" evidence="4">
    <location>
        <begin position="144"/>
        <end position="298"/>
    </location>
</feature>
<dbReference type="PANTHER" id="PTHR30604">
    <property type="entry name" value="PROTEIN TRANSPORT PROTEIN HOFQ"/>
    <property type="match status" value="1"/>
</dbReference>
<feature type="non-terminal residue" evidence="5">
    <location>
        <position position="1"/>
    </location>
</feature>
<evidence type="ECO:0000313" key="6">
    <source>
        <dbReference type="Proteomes" id="UP000567293"/>
    </source>
</evidence>
<keyword evidence="2" id="KW-0472">Membrane</keyword>
<dbReference type="GO" id="GO:0016020">
    <property type="term" value="C:membrane"/>
    <property type="evidence" value="ECO:0007669"/>
    <property type="project" value="UniProtKB-SubCell"/>
</dbReference>
<dbReference type="InterPro" id="IPR001775">
    <property type="entry name" value="GspD/PilQ"/>
</dbReference>
<reference evidence="5" key="1">
    <citation type="submission" date="2020-06" db="EMBL/GenBank/DDBJ databases">
        <title>Legume-microbial interactions unlock mineral nutrients during tropical forest succession.</title>
        <authorList>
            <person name="Epihov D.Z."/>
        </authorList>
    </citation>
    <scope>NUCLEOTIDE SEQUENCE [LARGE SCALE GENOMIC DNA]</scope>
    <source>
        <strain evidence="5">Pan2503</strain>
    </source>
</reference>